<keyword evidence="3" id="KW-1185">Reference proteome</keyword>
<dbReference type="GO" id="GO:0006044">
    <property type="term" value="P:N-acetylglucosamine metabolic process"/>
    <property type="evidence" value="ECO:0007669"/>
    <property type="project" value="InterPro"/>
</dbReference>
<dbReference type="GO" id="GO:0004342">
    <property type="term" value="F:glucosamine-6-phosphate deaminase activity"/>
    <property type="evidence" value="ECO:0007669"/>
    <property type="project" value="InterPro"/>
</dbReference>
<gene>
    <name evidence="2" type="ORF">SAMN05444362_111123</name>
</gene>
<dbReference type="PANTHER" id="PTHR42892:SF1">
    <property type="entry name" value="GLUCOSAMINE-6-PHOSPHATE ISOMERASE"/>
    <property type="match status" value="1"/>
</dbReference>
<dbReference type="PANTHER" id="PTHR42892">
    <property type="entry name" value="GLUCOSAMINE-6-PHOSPHATE DEAMINASE-LIKE PROTEIN BT_0258-RELATED"/>
    <property type="match status" value="1"/>
</dbReference>
<dbReference type="InterPro" id="IPR024078">
    <property type="entry name" value="LmbE-like_dom_sf"/>
</dbReference>
<proteinExistence type="predicted"/>
<dbReference type="EMBL" id="FQUC01000011">
    <property type="protein sequence ID" value="SHF89009.1"/>
    <property type="molecule type" value="Genomic_DNA"/>
</dbReference>
<sequence length="660" mass="74884">MRLDLSSQIVLDRVPQRYYRPENEYELSAQTRYEKVPTSIYESSVDASLHIAKYIADRIREKQKSNETFVLGLPGGHSPQTVYGELVRFHKEEGLSFKNVIVFNLYEFYPLQPQSNSNLRLLKELFLDHVDILPQNIYSPDGSVPKEEILNYCRCYEQTIQKVGGIDYLLLGLGRAGNIGLNIAGSSFGSKTRLVLLDVQSKKEAVNTFGSLDKVPDSAVTVGLSTIMNAKEITLIAWGEDKAKSIVDVVEGNISDRIPASCLQSHLNAHIVLDLNAAYGLTRINRPWLVTSCDWNDKLIRRAIVWLCQKLNKPILKLTNKDYQNNGLEELLSLYGSAYNVNIMVFNNLQHTITGWPGGKPNADDTNRPERAKPFPKKVVIFSPHPDDDVISMGGTFKRLVDQKHDVHVAYQTSGNIAVGDDEVIRYVSVMEDVRSKYDPTNEVLKKEYADILQFLLHDKKQDDVDTPDVLFLKGHIRRGEAVAGCRYVGIDASHARFLDLPFYETGKIKKNPISEADVEIIKDYLLEIKPHEVFVAGDLADPHGTHKVCLDAILAAIDELKDADWLKDCRIWMYRGAWQEWEIDHIEMAVPISPEELRAKRNAILKHQSQMESAPFLGNDERLFWQRAEERNKATADLYHQLGLASYEAIEAFVEYKPL</sequence>
<name>A0A1M5FC29_9BACT</name>
<dbReference type="OrthoDB" id="9791139at2"/>
<dbReference type="SUPFAM" id="SSF100950">
    <property type="entry name" value="NagB/RpiA/CoA transferase-like"/>
    <property type="match status" value="1"/>
</dbReference>
<dbReference type="STRING" id="1346286.SAMN05444362_111123"/>
<dbReference type="Pfam" id="PF01182">
    <property type="entry name" value="Glucosamine_iso"/>
    <property type="match status" value="1"/>
</dbReference>
<protein>
    <submittedName>
        <fullName evidence="2">Glucosamine-6-phosphate deaminase</fullName>
    </submittedName>
</protein>
<dbReference type="Pfam" id="PF02585">
    <property type="entry name" value="PIG-L"/>
    <property type="match status" value="1"/>
</dbReference>
<evidence type="ECO:0000313" key="3">
    <source>
        <dbReference type="Proteomes" id="UP000184480"/>
    </source>
</evidence>
<dbReference type="NCBIfam" id="NF002557">
    <property type="entry name" value="PRK02122.1"/>
    <property type="match status" value="1"/>
</dbReference>
<dbReference type="Gene3D" id="3.40.50.1360">
    <property type="match status" value="1"/>
</dbReference>
<dbReference type="InterPro" id="IPR052960">
    <property type="entry name" value="GlcN6P_deaminase-like"/>
</dbReference>
<dbReference type="CDD" id="cd01399">
    <property type="entry name" value="GlcN6P_deaminase"/>
    <property type="match status" value="1"/>
</dbReference>
<dbReference type="Proteomes" id="UP000184480">
    <property type="component" value="Unassembled WGS sequence"/>
</dbReference>
<dbReference type="Gene3D" id="3.40.50.10320">
    <property type="entry name" value="LmbE-like"/>
    <property type="match status" value="1"/>
</dbReference>
<dbReference type="InterPro" id="IPR004547">
    <property type="entry name" value="Glucosamine6P_isomerase"/>
</dbReference>
<evidence type="ECO:0000313" key="2">
    <source>
        <dbReference type="EMBL" id="SHF89009.1"/>
    </source>
</evidence>
<feature type="domain" description="Glucosamine/galactosamine-6-phosphate isomerase" evidence="1">
    <location>
        <begin position="48"/>
        <end position="265"/>
    </location>
</feature>
<organism evidence="2 3">
    <name type="scientific">Dysgonomonas macrotermitis</name>
    <dbReference type="NCBI Taxonomy" id="1346286"/>
    <lineage>
        <taxon>Bacteria</taxon>
        <taxon>Pseudomonadati</taxon>
        <taxon>Bacteroidota</taxon>
        <taxon>Bacteroidia</taxon>
        <taxon>Bacteroidales</taxon>
        <taxon>Dysgonomonadaceae</taxon>
        <taxon>Dysgonomonas</taxon>
    </lineage>
</organism>
<accession>A0A1M5FC29</accession>
<dbReference type="RefSeq" id="WP_062178851.1">
    <property type="nucleotide sequence ID" value="NZ_BBXL01000006.1"/>
</dbReference>
<dbReference type="InterPro" id="IPR003737">
    <property type="entry name" value="GlcNAc_PI_deacetylase-related"/>
</dbReference>
<dbReference type="AlphaFoldDB" id="A0A1M5FC29"/>
<dbReference type="GO" id="GO:0005975">
    <property type="term" value="P:carbohydrate metabolic process"/>
    <property type="evidence" value="ECO:0007669"/>
    <property type="project" value="InterPro"/>
</dbReference>
<dbReference type="SUPFAM" id="SSF102588">
    <property type="entry name" value="LmbE-like"/>
    <property type="match status" value="1"/>
</dbReference>
<reference evidence="3" key="1">
    <citation type="submission" date="2016-11" db="EMBL/GenBank/DDBJ databases">
        <authorList>
            <person name="Varghese N."/>
            <person name="Submissions S."/>
        </authorList>
    </citation>
    <scope>NUCLEOTIDE SEQUENCE [LARGE SCALE GENOMIC DNA]</scope>
    <source>
        <strain evidence="3">DSM 27370</strain>
    </source>
</reference>
<dbReference type="InterPro" id="IPR037171">
    <property type="entry name" value="NagB/RpiA_transferase-like"/>
</dbReference>
<dbReference type="InterPro" id="IPR006148">
    <property type="entry name" value="Glc/Gal-6P_isomerase"/>
</dbReference>
<evidence type="ECO:0000259" key="1">
    <source>
        <dbReference type="Pfam" id="PF01182"/>
    </source>
</evidence>